<dbReference type="SUPFAM" id="SSF52540">
    <property type="entry name" value="P-loop containing nucleoside triphosphate hydrolases"/>
    <property type="match status" value="1"/>
</dbReference>
<accession>A0A810N038</accession>
<dbReference type="GO" id="GO:0051301">
    <property type="term" value="P:cell division"/>
    <property type="evidence" value="ECO:0007669"/>
    <property type="project" value="UniProtKB-KW"/>
</dbReference>
<feature type="binding site" evidence="3">
    <location>
        <begin position="392"/>
        <end position="399"/>
    </location>
    <ligand>
        <name>ATP</name>
        <dbReference type="ChEBI" id="CHEBI:30616"/>
    </ligand>
</feature>
<dbReference type="InterPro" id="IPR050206">
    <property type="entry name" value="FtsK/SpoIIIE/SftA"/>
</dbReference>
<evidence type="ECO:0000313" key="6">
    <source>
        <dbReference type="Proteomes" id="UP000680866"/>
    </source>
</evidence>
<evidence type="ECO:0000256" key="2">
    <source>
        <dbReference type="ARBA" id="ARBA00022840"/>
    </source>
</evidence>
<sequence length="899" mass="94361">MASRWSGLLAAVTRDVAAARGLARLASASAGSARSRTAARHAVVRAAHAACLAQLTEARATTRREITRHYLRESTRLAADIAGVAGVQAPGAAGAPWRDWAPVEPSVGGGGGLLRIGTIGSDRPGECGPNVPALLPLLDRTHLTLTGDRAVVDGIIAGLLLRVLGSTRPGDVRITVYDPEHLGGGLAGFAPLGAAGLLGFVGPGGLTGTLDDLVEQIRRINESVLAGEYASLADITAAGRRRPEPWRLLVLLGDAATAAELTAAQRAQLDRIVRTGIACGVHVVSRGLPVRPGPAVESVTVAGGRVRCASLAALPVRPDPAPPAGRVAAFCRELAERLVAGPPPVRFADLAPEKLWTHGSAAGLGAPVGAGPDGELVEVALGDDPPHALVGGPSGAGKTNLLYAWLGALTARYSPDELALYLLDFKEGVSFARFAPSPRDPSWLPQVRLVGVNINSDREFGLAMLRHLADELRRRARAAKRYDASKLAELRAEDPGGHWPRIVAVIDEFQVLVTGRDPVAAEAVNLLEDLARRGRSQGIHLVLASQDVSGIEALWGRSALIAQFTLRIALPKARRILAETNTAADAVPRFHAVVNTDSGVPDANRIVRLPDAGDRAGWRVLQDEQWHARPDGLPPPRLFDGDAVPVFPAAGHFPDLAAADPDGRTGPPAAVVGETIDVRGRPAVVRLGRVPGRNLAVLGSRTGEACAVLGSAARSLAAQVPAARFSIACLDGDADHAARLLHAALPDAHWYDPDTVDELLTELADGLTGAVPDQPHYVVGYAFDAVAGRLADKPAGGGPTGHERLRAVLARGPEHRVHLLGWWRTVPRLRDDLGGIGARFDAIGAWVALDVHGGELGPLCPQPGGPDWYPRPHRGLFFDRSVHRTPELVIPYELPADAA</sequence>
<keyword evidence="2 3" id="KW-0067">ATP-binding</keyword>
<proteinExistence type="predicted"/>
<dbReference type="GO" id="GO:0005524">
    <property type="term" value="F:ATP binding"/>
    <property type="evidence" value="ECO:0007669"/>
    <property type="project" value="UniProtKB-UniRule"/>
</dbReference>
<dbReference type="Gene3D" id="3.40.50.300">
    <property type="entry name" value="P-loop containing nucleotide triphosphate hydrolases"/>
    <property type="match status" value="2"/>
</dbReference>
<protein>
    <submittedName>
        <fullName evidence="5">Cell division protein FtsK</fullName>
    </submittedName>
</protein>
<evidence type="ECO:0000256" key="1">
    <source>
        <dbReference type="ARBA" id="ARBA00022741"/>
    </source>
</evidence>
<keyword evidence="6" id="KW-1185">Reference proteome</keyword>
<dbReference type="RefSeq" id="WP_212827082.1">
    <property type="nucleotide sequence ID" value="NZ_AP023359.1"/>
</dbReference>
<dbReference type="PANTHER" id="PTHR22683:SF41">
    <property type="entry name" value="DNA TRANSLOCASE FTSK"/>
    <property type="match status" value="1"/>
</dbReference>
<dbReference type="Proteomes" id="UP000680866">
    <property type="component" value="Chromosome"/>
</dbReference>
<evidence type="ECO:0000256" key="3">
    <source>
        <dbReference type="PROSITE-ProRule" id="PRU00289"/>
    </source>
</evidence>
<dbReference type="InterPro" id="IPR027417">
    <property type="entry name" value="P-loop_NTPase"/>
</dbReference>
<dbReference type="CDD" id="cd01127">
    <property type="entry name" value="TrwB_TraG_TraD_VirD4"/>
    <property type="match status" value="1"/>
</dbReference>
<dbReference type="GO" id="GO:0003677">
    <property type="term" value="F:DNA binding"/>
    <property type="evidence" value="ECO:0007669"/>
    <property type="project" value="InterPro"/>
</dbReference>
<keyword evidence="1 3" id="KW-0547">Nucleotide-binding</keyword>
<dbReference type="AlphaFoldDB" id="A0A810N038"/>
<keyword evidence="5" id="KW-0132">Cell division</keyword>
<dbReference type="EMBL" id="AP023359">
    <property type="protein sequence ID" value="BCJ66762.1"/>
    <property type="molecule type" value="Genomic_DNA"/>
</dbReference>
<dbReference type="PANTHER" id="PTHR22683">
    <property type="entry name" value="SPORULATION PROTEIN RELATED"/>
    <property type="match status" value="1"/>
</dbReference>
<dbReference type="InterPro" id="IPR002543">
    <property type="entry name" value="FtsK_dom"/>
</dbReference>
<keyword evidence="5" id="KW-0131">Cell cycle</keyword>
<feature type="domain" description="FtsK" evidence="4">
    <location>
        <begin position="374"/>
        <end position="579"/>
    </location>
</feature>
<evidence type="ECO:0000313" key="5">
    <source>
        <dbReference type="EMBL" id="BCJ66762.1"/>
    </source>
</evidence>
<gene>
    <name evidence="5" type="ORF">Prubr_37830</name>
</gene>
<organism evidence="5 6">
    <name type="scientific">Polymorphospora rubra</name>
    <dbReference type="NCBI Taxonomy" id="338584"/>
    <lineage>
        <taxon>Bacteria</taxon>
        <taxon>Bacillati</taxon>
        <taxon>Actinomycetota</taxon>
        <taxon>Actinomycetes</taxon>
        <taxon>Micromonosporales</taxon>
        <taxon>Micromonosporaceae</taxon>
        <taxon>Polymorphospora</taxon>
    </lineage>
</organism>
<dbReference type="PROSITE" id="PS50901">
    <property type="entry name" value="FTSK"/>
    <property type="match status" value="1"/>
</dbReference>
<dbReference type="Pfam" id="PF01580">
    <property type="entry name" value="FtsK_SpoIIIE"/>
    <property type="match status" value="1"/>
</dbReference>
<reference evidence="5" key="1">
    <citation type="submission" date="2020-08" db="EMBL/GenBank/DDBJ databases">
        <title>Whole genome shotgun sequence of Polymorphospora rubra NBRC 101157.</title>
        <authorList>
            <person name="Komaki H."/>
            <person name="Tamura T."/>
        </authorList>
    </citation>
    <scope>NUCLEOTIDE SEQUENCE</scope>
    <source>
        <strain evidence="5">NBRC 101157</strain>
    </source>
</reference>
<evidence type="ECO:0000259" key="4">
    <source>
        <dbReference type="PROSITE" id="PS50901"/>
    </source>
</evidence>
<name>A0A810N038_9ACTN</name>
<dbReference type="KEGG" id="pry:Prubr_37830"/>